<dbReference type="eggNOG" id="ENOG502RYFN">
    <property type="taxonomic scope" value="Eukaryota"/>
</dbReference>
<evidence type="ECO:0000313" key="2">
    <source>
        <dbReference type="Proteomes" id="UP000009096"/>
    </source>
</evidence>
<dbReference type="GeneID" id="30066577"/>
<dbReference type="EMBL" id="DS022252">
    <property type="protein sequence ID" value="EWG49317.1"/>
    <property type="molecule type" value="Genomic_DNA"/>
</dbReference>
<sequence length="154" mass="16852">MILGKSELNFVFAIIWSHSVNGEEVHEAILDSPHGVQLDAKPLEAFLASEPRTKKLAMLHGLKESHTGGIQTCYGAKGGLGLHRKVGGVEHWVSTHSSELKYTGIFMRLVWTTDTPRTIEWALEEENKAHPGEELSGPPNFIKVPNGASTVLTC</sequence>
<protein>
    <submittedName>
        <fullName evidence="1">Uncharacterized protein</fullName>
    </submittedName>
</protein>
<dbReference type="Proteomes" id="UP000009096">
    <property type="component" value="Chromosome 10"/>
</dbReference>
<reference evidence="1 2" key="1">
    <citation type="journal article" date="2010" name="Nature">
        <title>Comparative genomics reveals mobile pathogenicity chromosomes in Fusarium.</title>
        <authorList>
            <person name="Ma L.J."/>
            <person name="van der Does H.C."/>
            <person name="Borkovich K.A."/>
            <person name="Coleman J.J."/>
            <person name="Daboussi M.J."/>
            <person name="Di Pietro A."/>
            <person name="Dufresne M."/>
            <person name="Freitag M."/>
            <person name="Grabherr M."/>
            <person name="Henrissat B."/>
            <person name="Houterman P.M."/>
            <person name="Kang S."/>
            <person name="Shim W.B."/>
            <person name="Woloshuk C."/>
            <person name="Xie X."/>
            <person name="Xu J.R."/>
            <person name="Antoniw J."/>
            <person name="Baker S.E."/>
            <person name="Bluhm B.H."/>
            <person name="Breakspear A."/>
            <person name="Brown D.W."/>
            <person name="Butchko R.A."/>
            <person name="Chapman S."/>
            <person name="Coulson R."/>
            <person name="Coutinho P.M."/>
            <person name="Danchin E.G."/>
            <person name="Diener A."/>
            <person name="Gale L.R."/>
            <person name="Gardiner D.M."/>
            <person name="Goff S."/>
            <person name="Hammond-Kosack K.E."/>
            <person name="Hilburn K."/>
            <person name="Hua-Van A."/>
            <person name="Jonkers W."/>
            <person name="Kazan K."/>
            <person name="Kodira C.D."/>
            <person name="Koehrsen M."/>
            <person name="Kumar L."/>
            <person name="Lee Y.H."/>
            <person name="Li L."/>
            <person name="Manners J.M."/>
            <person name="Miranda-Saavedra D."/>
            <person name="Mukherjee M."/>
            <person name="Park G."/>
            <person name="Park J."/>
            <person name="Park S.Y."/>
            <person name="Proctor R.H."/>
            <person name="Regev A."/>
            <person name="Ruiz-Roldan M.C."/>
            <person name="Sain D."/>
            <person name="Sakthikumar S."/>
            <person name="Sykes S."/>
            <person name="Schwartz D.C."/>
            <person name="Turgeon B.G."/>
            <person name="Wapinski I."/>
            <person name="Yoder O."/>
            <person name="Young S."/>
            <person name="Zeng Q."/>
            <person name="Zhou S."/>
            <person name="Galagan J."/>
            <person name="Cuomo C.A."/>
            <person name="Kistler H.C."/>
            <person name="Rep M."/>
        </authorList>
    </citation>
    <scope>NUCLEOTIDE SEQUENCE [LARGE SCALE GENOMIC DNA]</scope>
    <source>
        <strain evidence="2">M3125 / FGSC 7600</strain>
    </source>
</reference>
<keyword evidence="2" id="KW-1185">Reference proteome</keyword>
<evidence type="ECO:0000313" key="1">
    <source>
        <dbReference type="EMBL" id="EWG49317.1"/>
    </source>
</evidence>
<accession>W7MY63</accession>
<dbReference type="VEuPathDB" id="FungiDB:FVEG_08881"/>
<gene>
    <name evidence="1" type="ORF">FVEG_08881</name>
</gene>
<dbReference type="AlphaFoldDB" id="W7MY63"/>
<name>W7MY63_GIBM7</name>
<dbReference type="EMBL" id="CM000587">
    <property type="protein sequence ID" value="EWG49317.1"/>
    <property type="molecule type" value="Genomic_DNA"/>
</dbReference>
<dbReference type="HOGENOM" id="CLU_1704376_0_0_1"/>
<dbReference type="OrthoDB" id="9971601at2759"/>
<proteinExistence type="predicted"/>
<dbReference type="KEGG" id="fvr:FVEG_08881"/>
<organism evidence="1 2">
    <name type="scientific">Gibberella moniliformis (strain M3125 / FGSC 7600)</name>
    <name type="common">Maize ear and stalk rot fungus</name>
    <name type="synonym">Fusarium verticillioides</name>
    <dbReference type="NCBI Taxonomy" id="334819"/>
    <lineage>
        <taxon>Eukaryota</taxon>
        <taxon>Fungi</taxon>
        <taxon>Dikarya</taxon>
        <taxon>Ascomycota</taxon>
        <taxon>Pezizomycotina</taxon>
        <taxon>Sordariomycetes</taxon>
        <taxon>Hypocreomycetidae</taxon>
        <taxon>Hypocreales</taxon>
        <taxon>Nectriaceae</taxon>
        <taxon>Fusarium</taxon>
        <taxon>Fusarium fujikuroi species complex</taxon>
    </lineage>
</organism>
<dbReference type="RefSeq" id="XP_018755508.1">
    <property type="nucleotide sequence ID" value="XM_018897762.1"/>
</dbReference>